<name>A0A833VJN1_9POAL</name>
<dbReference type="OrthoDB" id="5103at2759"/>
<dbReference type="AlphaFoldDB" id="A0A833VJN1"/>
<keyword evidence="3" id="KW-0812">Transmembrane</keyword>
<evidence type="ECO:0000256" key="3">
    <source>
        <dbReference type="ARBA" id="ARBA00022692"/>
    </source>
</evidence>
<keyword evidence="4" id="KW-1133">Transmembrane helix</keyword>
<evidence type="ECO:0000256" key="1">
    <source>
        <dbReference type="ARBA" id="ARBA00004141"/>
    </source>
</evidence>
<dbReference type="UniPathway" id="UPA00199"/>
<dbReference type="InterPro" id="IPR052864">
    <property type="entry name" value="Chloroplast_FAD_CarF"/>
</dbReference>
<evidence type="ECO:0000313" key="8">
    <source>
        <dbReference type="Proteomes" id="UP000623129"/>
    </source>
</evidence>
<sequence length="291" mass="32500">MISQKYAMMPRLEIRPHSFSIITCRAVSTTTTTVTPLADSKAKPADTISLQSTWQHRAWVAAGSVAILSPLYKSISLVAMAPSPVAVFKPVIAALFGYLMADLGSGFYHWAIDNYGDASTPFFGSQIDAFQGHHKYPYTITRRQVCNNLHALARSVAFVVLPLDFLIGNNATAHAFIGACAGCIMLSQQFHAWAHEKKRKLPPIVAALQDAGVLVSRAEHATHHRSPYNSDYCIVSGVWNDFLDDLKVFETLEMILFFKLGVRPRSWSEPEKEWRVTENNQIGEDYYSFEK</sequence>
<comment type="caution">
    <text evidence="7">The sequence shown here is derived from an EMBL/GenBank/DDBJ whole genome shotgun (WGS) entry which is preliminary data.</text>
</comment>
<evidence type="ECO:0000259" key="6">
    <source>
        <dbReference type="Pfam" id="PF10520"/>
    </source>
</evidence>
<evidence type="ECO:0000256" key="4">
    <source>
        <dbReference type="ARBA" id="ARBA00022989"/>
    </source>
</evidence>
<organism evidence="7 8">
    <name type="scientific">Carex littledalei</name>
    <dbReference type="NCBI Taxonomy" id="544730"/>
    <lineage>
        <taxon>Eukaryota</taxon>
        <taxon>Viridiplantae</taxon>
        <taxon>Streptophyta</taxon>
        <taxon>Embryophyta</taxon>
        <taxon>Tracheophyta</taxon>
        <taxon>Spermatophyta</taxon>
        <taxon>Magnoliopsida</taxon>
        <taxon>Liliopsida</taxon>
        <taxon>Poales</taxon>
        <taxon>Cyperaceae</taxon>
        <taxon>Cyperoideae</taxon>
        <taxon>Cariceae</taxon>
        <taxon>Carex</taxon>
        <taxon>Carex subgen. Euthyceras</taxon>
    </lineage>
</organism>
<comment type="similarity">
    <text evidence="2">Belongs to the fatty acid desaturase CarF family.</text>
</comment>
<dbReference type="Proteomes" id="UP000623129">
    <property type="component" value="Unassembled WGS sequence"/>
</dbReference>
<protein>
    <submittedName>
        <fullName evidence="7">Fatty acid desaturase 4</fullName>
    </submittedName>
</protein>
<dbReference type="Pfam" id="PF10520">
    <property type="entry name" value="Lipid_desat"/>
    <property type="match status" value="1"/>
</dbReference>
<proteinExistence type="inferred from homology"/>
<dbReference type="GO" id="GO:0006631">
    <property type="term" value="P:fatty acid metabolic process"/>
    <property type="evidence" value="ECO:0007669"/>
    <property type="project" value="UniProtKB-UniPathway"/>
</dbReference>
<dbReference type="PANTHER" id="PTHR48140">
    <property type="entry name" value="FATTY ACID DESATURASE 4, CHLOROPLASTIC-RELATED"/>
    <property type="match status" value="1"/>
</dbReference>
<comment type="subcellular location">
    <subcellularLocation>
        <location evidence="1">Membrane</location>
        <topology evidence="1">Multi-pass membrane protein</topology>
    </subcellularLocation>
</comment>
<evidence type="ECO:0000256" key="2">
    <source>
        <dbReference type="ARBA" id="ARBA00007620"/>
    </source>
</evidence>
<dbReference type="GO" id="GO:0016020">
    <property type="term" value="C:membrane"/>
    <property type="evidence" value="ECO:0007669"/>
    <property type="project" value="UniProtKB-SubCell"/>
</dbReference>
<gene>
    <name evidence="7" type="ORF">FCM35_KLT08743</name>
</gene>
<keyword evidence="5" id="KW-0472">Membrane</keyword>
<evidence type="ECO:0000256" key="5">
    <source>
        <dbReference type="ARBA" id="ARBA00023136"/>
    </source>
</evidence>
<keyword evidence="8" id="KW-1185">Reference proteome</keyword>
<dbReference type="EMBL" id="SWLB01000019">
    <property type="protein sequence ID" value="KAF3325663.1"/>
    <property type="molecule type" value="Genomic_DNA"/>
</dbReference>
<evidence type="ECO:0000313" key="7">
    <source>
        <dbReference type="EMBL" id="KAF3325663.1"/>
    </source>
</evidence>
<reference evidence="7" key="1">
    <citation type="submission" date="2020-01" db="EMBL/GenBank/DDBJ databases">
        <title>Genome sequence of Kobresia littledalei, the first chromosome-level genome in the family Cyperaceae.</title>
        <authorList>
            <person name="Qu G."/>
        </authorList>
    </citation>
    <scope>NUCLEOTIDE SEQUENCE</scope>
    <source>
        <strain evidence="7">C.B.Clarke</strain>
        <tissue evidence="7">Leaf</tissue>
    </source>
</reference>
<accession>A0A833VJN1</accession>
<dbReference type="PANTHER" id="PTHR48140:SF1">
    <property type="entry name" value="FATTY ACID DESATURASE 4, CHLOROPLASTIC-RELATED"/>
    <property type="match status" value="1"/>
</dbReference>
<dbReference type="InterPro" id="IPR019547">
    <property type="entry name" value="Lipid_desat"/>
</dbReference>
<feature type="domain" description="Lipid desaturase" evidence="6">
    <location>
        <begin position="98"/>
        <end position="267"/>
    </location>
</feature>